<reference evidence="3" key="1">
    <citation type="submission" date="2017-05" db="EMBL/GenBank/DDBJ databases">
        <authorList>
            <person name="Varghese N."/>
            <person name="Submissions S."/>
        </authorList>
    </citation>
    <scope>NUCLEOTIDE SEQUENCE</scope>
    <source>
        <strain evidence="3">DSM 18763</strain>
    </source>
</reference>
<sequence>MITINKWGNSQGIRIPKNYLKKLGLDIGDEVEIRIEDEKLIIVPVKKKRKSKLDINKLFKEKYEENEEYNWGQVGKEIW</sequence>
<dbReference type="Proteomes" id="UP001157947">
    <property type="component" value="Unassembled WGS sequence"/>
</dbReference>
<accession>A0AA46ACQ8</accession>
<organism evidence="3 4">
    <name type="scientific">Venenivibrio stagnispumantis</name>
    <dbReference type="NCBI Taxonomy" id="407998"/>
    <lineage>
        <taxon>Bacteria</taxon>
        <taxon>Pseudomonadati</taxon>
        <taxon>Aquificota</taxon>
        <taxon>Aquificia</taxon>
        <taxon>Aquificales</taxon>
        <taxon>Hydrogenothermaceae</taxon>
        <taxon>Venenivibrio</taxon>
    </lineage>
</organism>
<keyword evidence="4" id="KW-1185">Reference proteome</keyword>
<evidence type="ECO:0000313" key="4">
    <source>
        <dbReference type="Proteomes" id="UP001157947"/>
    </source>
</evidence>
<gene>
    <name evidence="3" type="ORF">SAMN06264868_101109</name>
</gene>
<dbReference type="Gene3D" id="2.10.260.10">
    <property type="match status" value="1"/>
</dbReference>
<dbReference type="InterPro" id="IPR037914">
    <property type="entry name" value="SpoVT-AbrB_sf"/>
</dbReference>
<evidence type="ECO:0000313" key="3">
    <source>
        <dbReference type="EMBL" id="SMP00482.1"/>
    </source>
</evidence>
<dbReference type="PANTHER" id="PTHR40516">
    <property type="entry name" value="ANTITOXIN CHPS-RELATED"/>
    <property type="match status" value="1"/>
</dbReference>
<dbReference type="SMART" id="SM00966">
    <property type="entry name" value="SpoVT_AbrB"/>
    <property type="match status" value="1"/>
</dbReference>
<dbReference type="RefSeq" id="WP_265133560.1">
    <property type="nucleotide sequence ID" value="NZ_FXTX01000001.1"/>
</dbReference>
<dbReference type="InterPro" id="IPR039052">
    <property type="entry name" value="Antitox_PemI-like"/>
</dbReference>
<feature type="domain" description="SpoVT-AbrB" evidence="2">
    <location>
        <begin position="2"/>
        <end position="47"/>
    </location>
</feature>
<evidence type="ECO:0000259" key="2">
    <source>
        <dbReference type="PROSITE" id="PS51740"/>
    </source>
</evidence>
<dbReference type="EMBL" id="FXTX01000001">
    <property type="protein sequence ID" value="SMP00482.1"/>
    <property type="molecule type" value="Genomic_DNA"/>
</dbReference>
<evidence type="ECO:0000256" key="1">
    <source>
        <dbReference type="PROSITE-ProRule" id="PRU01076"/>
    </source>
</evidence>
<dbReference type="GO" id="GO:0097351">
    <property type="term" value="F:toxin sequestering activity"/>
    <property type="evidence" value="ECO:0007669"/>
    <property type="project" value="InterPro"/>
</dbReference>
<dbReference type="AlphaFoldDB" id="A0AA46ACQ8"/>
<dbReference type="GO" id="GO:0003677">
    <property type="term" value="F:DNA binding"/>
    <property type="evidence" value="ECO:0007669"/>
    <property type="project" value="UniProtKB-UniRule"/>
</dbReference>
<dbReference type="Pfam" id="PF04014">
    <property type="entry name" value="MazE_antitoxin"/>
    <property type="match status" value="1"/>
</dbReference>
<dbReference type="PANTHER" id="PTHR40516:SF1">
    <property type="entry name" value="ANTITOXIN CHPS-RELATED"/>
    <property type="match status" value="1"/>
</dbReference>
<dbReference type="SUPFAM" id="SSF89447">
    <property type="entry name" value="AbrB/MazE/MraZ-like"/>
    <property type="match status" value="1"/>
</dbReference>
<comment type="caution">
    <text evidence="3">The sequence shown here is derived from an EMBL/GenBank/DDBJ whole genome shotgun (WGS) entry which is preliminary data.</text>
</comment>
<proteinExistence type="predicted"/>
<protein>
    <submittedName>
        <fullName evidence="3">Antitoxin MazE</fullName>
    </submittedName>
</protein>
<dbReference type="PROSITE" id="PS51740">
    <property type="entry name" value="SPOVT_ABRB"/>
    <property type="match status" value="1"/>
</dbReference>
<dbReference type="InterPro" id="IPR007159">
    <property type="entry name" value="SpoVT-AbrB_dom"/>
</dbReference>
<name>A0AA46ACQ8_9AQUI</name>
<keyword evidence="1" id="KW-0238">DNA-binding</keyword>